<name>A0ABY2D680_9GAMM</name>
<keyword evidence="2" id="KW-0805">Transcription regulation</keyword>
<dbReference type="RefSeq" id="WP_132043523.1">
    <property type="nucleotide sequence ID" value="NZ_SLTR01000012.1"/>
</dbReference>
<dbReference type="InterPro" id="IPR036388">
    <property type="entry name" value="WH-like_DNA-bd_sf"/>
</dbReference>
<evidence type="ECO:0000256" key="2">
    <source>
        <dbReference type="ARBA" id="ARBA00023015"/>
    </source>
</evidence>
<dbReference type="InterPro" id="IPR000847">
    <property type="entry name" value="LysR_HTH_N"/>
</dbReference>
<dbReference type="Gene3D" id="1.10.10.10">
    <property type="entry name" value="Winged helix-like DNA-binding domain superfamily/Winged helix DNA-binding domain"/>
    <property type="match status" value="1"/>
</dbReference>
<dbReference type="SUPFAM" id="SSF46785">
    <property type="entry name" value="Winged helix' DNA-binding domain"/>
    <property type="match status" value="1"/>
</dbReference>
<gene>
    <name evidence="6" type="ORF">E0702_10365</name>
</gene>
<dbReference type="Proteomes" id="UP000294823">
    <property type="component" value="Unassembled WGS sequence"/>
</dbReference>
<accession>A0ABY2D680</accession>
<dbReference type="PROSITE" id="PS50931">
    <property type="entry name" value="HTH_LYSR"/>
    <property type="match status" value="1"/>
</dbReference>
<dbReference type="PANTHER" id="PTHR30126:SF94">
    <property type="entry name" value="LYSR FAMILY TRANSCRIPTIONAL REGULATOR"/>
    <property type="match status" value="1"/>
</dbReference>
<dbReference type="PANTHER" id="PTHR30126">
    <property type="entry name" value="HTH-TYPE TRANSCRIPTIONAL REGULATOR"/>
    <property type="match status" value="1"/>
</dbReference>
<keyword evidence="4" id="KW-0804">Transcription</keyword>
<keyword evidence="3" id="KW-0238">DNA-binding</keyword>
<reference evidence="6 7" key="1">
    <citation type="submission" date="2019-03" db="EMBL/GenBank/DDBJ databases">
        <title>Halomonas marinisediminis sp. nov., a moderately halophilic bacterium isolated from the Bohai Gulf.</title>
        <authorList>
            <person name="Ji X."/>
        </authorList>
    </citation>
    <scope>NUCLEOTIDE SEQUENCE [LARGE SCALE GENOMIC DNA]</scope>
    <source>
        <strain evidence="6 7">204</strain>
    </source>
</reference>
<dbReference type="Pfam" id="PF00126">
    <property type="entry name" value="HTH_1"/>
    <property type="match status" value="1"/>
</dbReference>
<keyword evidence="7" id="KW-1185">Reference proteome</keyword>
<comment type="caution">
    <text evidence="6">The sequence shown here is derived from an EMBL/GenBank/DDBJ whole genome shotgun (WGS) entry which is preliminary data.</text>
</comment>
<sequence>MTISHSQLRAFHAVATSGSFTLAAKRLNLSQPAVSDQVKKLEDRYNISLLVRSKRQITLSQQGEKLLSITNTIFSATDDAESYLTKSKQLQTGSISIAADSPVHVMPYIKVFKEKHPNISFTLSSGNSEECIKKVIKHESDFSVTAEPSNIIDPRLSTIELSRDKLVVIAPTSHPWSGRKEVELHELSNQPIVIREKGSMTRIVFEKTMKEKELPIFPSIEVEGREAVLEMVLAGLGISVVSEAEKKGYKDIASIPIRGCSAKMSEILSWQTSQSEKATTSAFIDCVKNNIRTKI</sequence>
<dbReference type="SUPFAM" id="SSF53850">
    <property type="entry name" value="Periplasmic binding protein-like II"/>
    <property type="match status" value="1"/>
</dbReference>
<proteinExistence type="inferred from homology"/>
<dbReference type="InterPro" id="IPR036390">
    <property type="entry name" value="WH_DNA-bd_sf"/>
</dbReference>
<dbReference type="Pfam" id="PF03466">
    <property type="entry name" value="LysR_substrate"/>
    <property type="match status" value="1"/>
</dbReference>
<dbReference type="PRINTS" id="PR00039">
    <property type="entry name" value="HTHLYSR"/>
</dbReference>
<protein>
    <submittedName>
        <fullName evidence="6">LysR family transcriptional regulator</fullName>
    </submittedName>
</protein>
<dbReference type="CDD" id="cd05466">
    <property type="entry name" value="PBP2_LTTR_substrate"/>
    <property type="match status" value="1"/>
</dbReference>
<evidence type="ECO:0000256" key="3">
    <source>
        <dbReference type="ARBA" id="ARBA00023125"/>
    </source>
</evidence>
<feature type="domain" description="HTH lysR-type" evidence="5">
    <location>
        <begin position="1"/>
        <end position="60"/>
    </location>
</feature>
<evidence type="ECO:0000313" key="6">
    <source>
        <dbReference type="EMBL" id="TDB02259.1"/>
    </source>
</evidence>
<evidence type="ECO:0000256" key="4">
    <source>
        <dbReference type="ARBA" id="ARBA00023163"/>
    </source>
</evidence>
<dbReference type="EMBL" id="SLTR01000012">
    <property type="protein sequence ID" value="TDB02259.1"/>
    <property type="molecule type" value="Genomic_DNA"/>
</dbReference>
<evidence type="ECO:0000259" key="5">
    <source>
        <dbReference type="PROSITE" id="PS50931"/>
    </source>
</evidence>
<dbReference type="Gene3D" id="3.40.190.290">
    <property type="match status" value="1"/>
</dbReference>
<evidence type="ECO:0000256" key="1">
    <source>
        <dbReference type="ARBA" id="ARBA00009437"/>
    </source>
</evidence>
<comment type="similarity">
    <text evidence="1">Belongs to the LysR transcriptional regulatory family.</text>
</comment>
<dbReference type="InterPro" id="IPR005119">
    <property type="entry name" value="LysR_subst-bd"/>
</dbReference>
<organism evidence="6 7">
    <name type="scientific">Halomonas marinisediminis</name>
    <dbReference type="NCBI Taxonomy" id="2546095"/>
    <lineage>
        <taxon>Bacteria</taxon>
        <taxon>Pseudomonadati</taxon>
        <taxon>Pseudomonadota</taxon>
        <taxon>Gammaproteobacteria</taxon>
        <taxon>Oceanospirillales</taxon>
        <taxon>Halomonadaceae</taxon>
        <taxon>Halomonas</taxon>
    </lineage>
</organism>
<evidence type="ECO:0000313" key="7">
    <source>
        <dbReference type="Proteomes" id="UP000294823"/>
    </source>
</evidence>